<dbReference type="InterPro" id="IPR017441">
    <property type="entry name" value="Protein_kinase_ATP_BS"/>
</dbReference>
<keyword evidence="11 24" id="KW-0732">Signal</keyword>
<dbReference type="PROSITE" id="PS00107">
    <property type="entry name" value="PROTEIN_KINASE_ATP"/>
    <property type="match status" value="1"/>
</dbReference>
<keyword evidence="10 23" id="KW-0812">Transmembrane</keyword>
<keyword evidence="14" id="KW-0418">Kinase</keyword>
<keyword evidence="27" id="KW-1185">Reference proteome</keyword>
<dbReference type="Proteomes" id="UP001374584">
    <property type="component" value="Unassembled WGS sequence"/>
</dbReference>
<evidence type="ECO:0000256" key="22">
    <source>
        <dbReference type="PROSITE-ProRule" id="PRU10141"/>
    </source>
</evidence>
<dbReference type="SUPFAM" id="SSF52047">
    <property type="entry name" value="RNI-like"/>
    <property type="match status" value="1"/>
</dbReference>
<name>A0AAN9NIH7_PHACN</name>
<evidence type="ECO:0000256" key="4">
    <source>
        <dbReference type="ARBA" id="ARBA00012513"/>
    </source>
</evidence>
<dbReference type="InterPro" id="IPR051809">
    <property type="entry name" value="Plant_receptor-like_S/T_kinase"/>
</dbReference>
<dbReference type="InterPro" id="IPR001611">
    <property type="entry name" value="Leu-rich_rpt"/>
</dbReference>
<dbReference type="Pfam" id="PF13855">
    <property type="entry name" value="LRR_8"/>
    <property type="match status" value="1"/>
</dbReference>
<feature type="chain" id="PRO_5042896278" description="non-specific serine/threonine protein kinase" evidence="24">
    <location>
        <begin position="34"/>
        <end position="1016"/>
    </location>
</feature>
<dbReference type="InterPro" id="IPR032675">
    <property type="entry name" value="LRR_dom_sf"/>
</dbReference>
<keyword evidence="18" id="KW-0675">Receptor</keyword>
<reference evidence="26 27" key="1">
    <citation type="submission" date="2024-01" db="EMBL/GenBank/DDBJ databases">
        <title>The genomes of 5 underutilized Papilionoideae crops provide insights into root nodulation and disease resistanc.</title>
        <authorList>
            <person name="Jiang F."/>
        </authorList>
    </citation>
    <scope>NUCLEOTIDE SEQUENCE [LARGE SCALE GENOMIC DNA]</scope>
    <source>
        <strain evidence="26">JINMINGXINNONG_FW02</strain>
        <tissue evidence="26">Leaves</tissue>
    </source>
</reference>
<dbReference type="GO" id="GO:0005524">
    <property type="term" value="F:ATP binding"/>
    <property type="evidence" value="ECO:0007669"/>
    <property type="project" value="UniProtKB-UniRule"/>
</dbReference>
<evidence type="ECO:0000256" key="23">
    <source>
        <dbReference type="SAM" id="Phobius"/>
    </source>
</evidence>
<dbReference type="InterPro" id="IPR008271">
    <property type="entry name" value="Ser/Thr_kinase_AS"/>
</dbReference>
<dbReference type="PROSITE" id="PS50011">
    <property type="entry name" value="PROTEIN_KINASE_DOM"/>
    <property type="match status" value="1"/>
</dbReference>
<dbReference type="PROSITE" id="PS00108">
    <property type="entry name" value="PROTEIN_KINASE_ST"/>
    <property type="match status" value="1"/>
</dbReference>
<dbReference type="SUPFAM" id="SSF52058">
    <property type="entry name" value="L domain-like"/>
    <property type="match status" value="1"/>
</dbReference>
<keyword evidence="17 23" id="KW-0472">Membrane</keyword>
<organism evidence="26 27">
    <name type="scientific">Phaseolus coccineus</name>
    <name type="common">Scarlet runner bean</name>
    <name type="synonym">Phaseolus multiflorus</name>
    <dbReference type="NCBI Taxonomy" id="3886"/>
    <lineage>
        <taxon>Eukaryota</taxon>
        <taxon>Viridiplantae</taxon>
        <taxon>Streptophyta</taxon>
        <taxon>Embryophyta</taxon>
        <taxon>Tracheophyta</taxon>
        <taxon>Spermatophyta</taxon>
        <taxon>Magnoliopsida</taxon>
        <taxon>eudicotyledons</taxon>
        <taxon>Gunneridae</taxon>
        <taxon>Pentapetalae</taxon>
        <taxon>rosids</taxon>
        <taxon>fabids</taxon>
        <taxon>Fabales</taxon>
        <taxon>Fabaceae</taxon>
        <taxon>Papilionoideae</taxon>
        <taxon>50 kb inversion clade</taxon>
        <taxon>NPAAA clade</taxon>
        <taxon>indigoferoid/millettioid clade</taxon>
        <taxon>Phaseoleae</taxon>
        <taxon>Phaseolus</taxon>
    </lineage>
</organism>
<evidence type="ECO:0000256" key="16">
    <source>
        <dbReference type="ARBA" id="ARBA00022989"/>
    </source>
</evidence>
<evidence type="ECO:0000256" key="11">
    <source>
        <dbReference type="ARBA" id="ARBA00022729"/>
    </source>
</evidence>
<dbReference type="Gene3D" id="3.30.200.20">
    <property type="entry name" value="Phosphorylase Kinase, domain 1"/>
    <property type="match status" value="1"/>
</dbReference>
<keyword evidence="16 23" id="KW-1133">Transmembrane helix</keyword>
<keyword evidence="5" id="KW-1003">Cell membrane</keyword>
<comment type="caution">
    <text evidence="26">The sequence shown here is derived from an EMBL/GenBank/DDBJ whole genome shotgun (WGS) entry which is preliminary data.</text>
</comment>
<dbReference type="EMBL" id="JAYMYR010000003">
    <property type="protein sequence ID" value="KAK7373904.1"/>
    <property type="molecule type" value="Genomic_DNA"/>
</dbReference>
<evidence type="ECO:0000256" key="17">
    <source>
        <dbReference type="ARBA" id="ARBA00023136"/>
    </source>
</evidence>
<evidence type="ECO:0000256" key="8">
    <source>
        <dbReference type="ARBA" id="ARBA00022614"/>
    </source>
</evidence>
<evidence type="ECO:0000256" key="6">
    <source>
        <dbReference type="ARBA" id="ARBA00022527"/>
    </source>
</evidence>
<comment type="catalytic activity">
    <reaction evidence="21">
        <text>L-seryl-[protein] + ATP = O-phospho-L-seryl-[protein] + ADP + H(+)</text>
        <dbReference type="Rhea" id="RHEA:17989"/>
        <dbReference type="Rhea" id="RHEA-COMP:9863"/>
        <dbReference type="Rhea" id="RHEA-COMP:11604"/>
        <dbReference type="ChEBI" id="CHEBI:15378"/>
        <dbReference type="ChEBI" id="CHEBI:29999"/>
        <dbReference type="ChEBI" id="CHEBI:30616"/>
        <dbReference type="ChEBI" id="CHEBI:83421"/>
        <dbReference type="ChEBI" id="CHEBI:456216"/>
        <dbReference type="EC" id="2.7.11.1"/>
    </reaction>
</comment>
<feature type="binding site" evidence="22">
    <location>
        <position position="721"/>
    </location>
    <ligand>
        <name>ATP</name>
        <dbReference type="ChEBI" id="CHEBI:30616"/>
    </ligand>
</feature>
<evidence type="ECO:0000256" key="21">
    <source>
        <dbReference type="ARBA" id="ARBA00048679"/>
    </source>
</evidence>
<comment type="similarity">
    <text evidence="3">Belongs to the RLP family.</text>
</comment>
<keyword evidence="6" id="KW-0723">Serine/threonine-protein kinase</keyword>
<dbReference type="SMART" id="SM00220">
    <property type="entry name" value="S_TKc"/>
    <property type="match status" value="1"/>
</dbReference>
<keyword evidence="12" id="KW-0677">Repeat</keyword>
<dbReference type="SUPFAM" id="SSF56112">
    <property type="entry name" value="Protein kinase-like (PK-like)"/>
    <property type="match status" value="1"/>
</dbReference>
<dbReference type="InterPro" id="IPR011009">
    <property type="entry name" value="Kinase-like_dom_sf"/>
</dbReference>
<proteinExistence type="inferred from homology"/>
<feature type="signal peptide" evidence="24">
    <location>
        <begin position="1"/>
        <end position="33"/>
    </location>
</feature>
<dbReference type="SMART" id="SM00369">
    <property type="entry name" value="LRR_TYP"/>
    <property type="match status" value="6"/>
</dbReference>
<gene>
    <name evidence="26" type="ORF">VNO80_07324</name>
</gene>
<dbReference type="InterPro" id="IPR003591">
    <property type="entry name" value="Leu-rich_rpt_typical-subtyp"/>
</dbReference>
<keyword evidence="8" id="KW-0433">Leucine-rich repeat</keyword>
<evidence type="ECO:0000256" key="3">
    <source>
        <dbReference type="ARBA" id="ARBA00009592"/>
    </source>
</evidence>
<evidence type="ECO:0000256" key="12">
    <source>
        <dbReference type="ARBA" id="ARBA00022737"/>
    </source>
</evidence>
<dbReference type="Pfam" id="PF08263">
    <property type="entry name" value="LRRNT_2"/>
    <property type="match status" value="1"/>
</dbReference>
<evidence type="ECO:0000256" key="15">
    <source>
        <dbReference type="ARBA" id="ARBA00022840"/>
    </source>
</evidence>
<dbReference type="InterPro" id="IPR000719">
    <property type="entry name" value="Prot_kinase_dom"/>
</dbReference>
<evidence type="ECO:0000256" key="24">
    <source>
        <dbReference type="SAM" id="SignalP"/>
    </source>
</evidence>
<protein>
    <recommendedName>
        <fullName evidence="4">non-specific serine/threonine protein kinase</fullName>
        <ecNumber evidence="4">2.7.11.1</ecNumber>
    </recommendedName>
</protein>
<keyword evidence="7" id="KW-0597">Phosphoprotein</keyword>
<dbReference type="Gene3D" id="1.10.510.10">
    <property type="entry name" value="Transferase(Phosphotransferase) domain 1"/>
    <property type="match status" value="1"/>
</dbReference>
<dbReference type="FunFam" id="3.30.200.20:FF:000432">
    <property type="entry name" value="LRR receptor-like serine/threonine-protein kinase EFR"/>
    <property type="match status" value="1"/>
</dbReference>
<dbReference type="InterPro" id="IPR013210">
    <property type="entry name" value="LRR_N_plant-typ"/>
</dbReference>
<evidence type="ECO:0000256" key="19">
    <source>
        <dbReference type="ARBA" id="ARBA00023180"/>
    </source>
</evidence>
<sequence length="1016" mass="110618">MNHPCANSRGLLSQILNRCLLVCMILIKESAIAATPAGNETDLQALLDFKSRIVEDPFKIMSSWNDSIHHCSWIGITCNISNGRIMDLSLEQLRLGGPLTPFIGNLTFLNRLNLLNNSFHGEFPHEVGRLLYLQHLNFSYNNFGGSIPSNLSHCIKLKVLAAGANNLTGTIPTWIGNLSSLSRISFGLNNFIGSIPHEIGLLSSLTYLVLYGNYLSGSVPSSIYNKSSLYYFSFTQNHLHGNLPADVGITLPNIQVFAGAVNNLTGSVPASLLNASKLEILDFSLNGLTGALPKNLGVLNRLTRLSFEHNRLGTGKTDDVSFLDSLVNCTVLQVLRLGVNNFGGVLPKAIANFSSQMHTFALNSNGIHGNIPVGIGNLANLALIGLEGNRLTGSLPDALGRLKNLRELYLNVNKFSGRIPSSLGNLSVLIKLFLEENNFEGSIPSTLGNCQNLLVLSLYSNKLSGTIPAEVIGLSKLAIYLDVSHNALSGTLPAEVSKLHNLGELVLSENNFSGVIPSSLGSCISLEKLHLEGNSFDGNIPQTLKNLRGLLDIDLSRNNLSGKIPEFLGEFTELKHLNLSYNNFEGEIPKNGIFKNATSLSLYGNSKLCGGVPELNFPACTVRKASLARRILALKVAIPIACALVLLLILSCFLKLLPIVKRSKKKTPTSTTERDLELKISYSEITKCTDGFSQDNLIGSGSFGSVYKGTLSGDESSVAVKVLNLQQRGASKSFIDECQVLRSIRHRNLLKIITAISGVDHQGNDFKALVFEYMPNGSLEDWLHPISNFHFQNKTLTFTERLNIAIDVACALEYLHHFCETPIVHCDIKPSNVLLDNDMVAHVGDFGLATFLFEESSKLSTRPVMSASLRGSIGYIPPEYGMGGKPSILGDIYSYGILLLEIFTGKRPTDEAFEGSTGIQQFVAMALPNNVKDIADPSLVSEQDFEGESEQFECETKAIRRNNEIKAMAKGLIEDCFVSLMQIGMSCSANPPSERMPITVVINKLHTIKNIYTDKA</sequence>
<dbReference type="PANTHER" id="PTHR27008:SF499">
    <property type="entry name" value="OS06G0581500 PROTEIN"/>
    <property type="match status" value="1"/>
</dbReference>
<keyword evidence="19" id="KW-0325">Glycoprotein</keyword>
<dbReference type="EC" id="2.7.11.1" evidence="4"/>
<feature type="transmembrane region" description="Helical" evidence="23">
    <location>
        <begin position="636"/>
        <end position="657"/>
    </location>
</feature>
<dbReference type="FunFam" id="3.80.10.10:FF:000041">
    <property type="entry name" value="LRR receptor-like serine/threonine-protein kinase ERECTA"/>
    <property type="match status" value="1"/>
</dbReference>
<feature type="domain" description="Protein kinase" evidence="25">
    <location>
        <begin position="692"/>
        <end position="978"/>
    </location>
</feature>
<keyword evidence="15 22" id="KW-0067">ATP-binding</keyword>
<evidence type="ECO:0000256" key="5">
    <source>
        <dbReference type="ARBA" id="ARBA00022475"/>
    </source>
</evidence>
<dbReference type="Gene3D" id="3.80.10.10">
    <property type="entry name" value="Ribonuclease Inhibitor"/>
    <property type="match status" value="4"/>
</dbReference>
<comment type="similarity">
    <text evidence="2">Belongs to the protein kinase superfamily. Ser/Thr protein kinase family.</text>
</comment>
<evidence type="ECO:0000256" key="7">
    <source>
        <dbReference type="ARBA" id="ARBA00022553"/>
    </source>
</evidence>
<dbReference type="GO" id="GO:0005886">
    <property type="term" value="C:plasma membrane"/>
    <property type="evidence" value="ECO:0007669"/>
    <property type="project" value="UniProtKB-SubCell"/>
</dbReference>
<evidence type="ECO:0000256" key="14">
    <source>
        <dbReference type="ARBA" id="ARBA00022777"/>
    </source>
</evidence>
<evidence type="ECO:0000256" key="10">
    <source>
        <dbReference type="ARBA" id="ARBA00022692"/>
    </source>
</evidence>
<comment type="subcellular location">
    <subcellularLocation>
        <location evidence="1">Cell membrane</location>
        <topology evidence="1">Single-pass type I membrane protein</topology>
    </subcellularLocation>
</comment>
<accession>A0AAN9NIH7</accession>
<dbReference type="Pfam" id="PF00560">
    <property type="entry name" value="LRR_1"/>
    <property type="match status" value="4"/>
</dbReference>
<evidence type="ECO:0000256" key="1">
    <source>
        <dbReference type="ARBA" id="ARBA00004251"/>
    </source>
</evidence>
<dbReference type="FunFam" id="3.80.10.10:FF:000275">
    <property type="entry name" value="Leucine-rich repeat receptor-like protein kinase"/>
    <property type="match status" value="1"/>
</dbReference>
<dbReference type="FunFam" id="1.10.510.10:FF:000358">
    <property type="entry name" value="Putative leucine-rich repeat receptor-like serine/threonine-protein kinase"/>
    <property type="match status" value="1"/>
</dbReference>
<dbReference type="AlphaFoldDB" id="A0AAN9NIH7"/>
<evidence type="ECO:0000256" key="18">
    <source>
        <dbReference type="ARBA" id="ARBA00023170"/>
    </source>
</evidence>
<dbReference type="PANTHER" id="PTHR27008">
    <property type="entry name" value="OS04G0122200 PROTEIN"/>
    <property type="match status" value="1"/>
</dbReference>
<evidence type="ECO:0000256" key="2">
    <source>
        <dbReference type="ARBA" id="ARBA00008684"/>
    </source>
</evidence>
<evidence type="ECO:0000259" key="25">
    <source>
        <dbReference type="PROSITE" id="PS50011"/>
    </source>
</evidence>
<evidence type="ECO:0000256" key="13">
    <source>
        <dbReference type="ARBA" id="ARBA00022741"/>
    </source>
</evidence>
<comment type="catalytic activity">
    <reaction evidence="20">
        <text>L-threonyl-[protein] + ATP = O-phospho-L-threonyl-[protein] + ADP + H(+)</text>
        <dbReference type="Rhea" id="RHEA:46608"/>
        <dbReference type="Rhea" id="RHEA-COMP:11060"/>
        <dbReference type="Rhea" id="RHEA-COMP:11605"/>
        <dbReference type="ChEBI" id="CHEBI:15378"/>
        <dbReference type="ChEBI" id="CHEBI:30013"/>
        <dbReference type="ChEBI" id="CHEBI:30616"/>
        <dbReference type="ChEBI" id="CHEBI:61977"/>
        <dbReference type="ChEBI" id="CHEBI:456216"/>
        <dbReference type="EC" id="2.7.11.1"/>
    </reaction>
</comment>
<evidence type="ECO:0000256" key="20">
    <source>
        <dbReference type="ARBA" id="ARBA00047899"/>
    </source>
</evidence>
<dbReference type="GO" id="GO:0004674">
    <property type="term" value="F:protein serine/threonine kinase activity"/>
    <property type="evidence" value="ECO:0007669"/>
    <property type="project" value="UniProtKB-KW"/>
</dbReference>
<dbReference type="Pfam" id="PF00069">
    <property type="entry name" value="Pkinase"/>
    <property type="match status" value="1"/>
</dbReference>
<keyword evidence="13 22" id="KW-0547">Nucleotide-binding</keyword>
<evidence type="ECO:0000313" key="26">
    <source>
        <dbReference type="EMBL" id="KAK7373904.1"/>
    </source>
</evidence>
<dbReference type="FunFam" id="3.80.10.10:FF:000288">
    <property type="entry name" value="LRR receptor-like serine/threonine-protein kinase EFR"/>
    <property type="match status" value="1"/>
</dbReference>
<keyword evidence="9" id="KW-0808">Transferase</keyword>
<evidence type="ECO:0000256" key="9">
    <source>
        <dbReference type="ARBA" id="ARBA00022679"/>
    </source>
</evidence>
<evidence type="ECO:0000313" key="27">
    <source>
        <dbReference type="Proteomes" id="UP001374584"/>
    </source>
</evidence>